<evidence type="ECO:0000313" key="2">
    <source>
        <dbReference type="Proteomes" id="UP000578531"/>
    </source>
</evidence>
<dbReference type="Proteomes" id="UP000578531">
    <property type="component" value="Unassembled WGS sequence"/>
</dbReference>
<keyword evidence="2" id="KW-1185">Reference proteome</keyword>
<protein>
    <submittedName>
        <fullName evidence="1">Uncharacterized protein</fullName>
    </submittedName>
</protein>
<gene>
    <name evidence="1" type="ORF">HO173_001217</name>
</gene>
<dbReference type="EMBL" id="JACCJC010000003">
    <property type="protein sequence ID" value="KAF6240549.1"/>
    <property type="molecule type" value="Genomic_DNA"/>
</dbReference>
<accession>A0A8H6L9B7</accession>
<dbReference type="GeneID" id="59282893"/>
<sequence length="171" mass="19371">MAFEGLAALGVASNTVQFMDSGCRLVSQNQELYMSSNGLADESVELESITQSLGRLSNDLMMLDVILEDILPLGPAKALEKYCGQVDVMLRAKDCKKIADELLDALDQLKIRDPRKRWQCFQVSLKKIWKPEIIDGMARKIERFTSQLTICLVKILNYCKYTPIHRTPTTR</sequence>
<name>A0A8H6L9B7_9LECA</name>
<organism evidence="1 2">
    <name type="scientific">Letharia columbiana</name>
    <dbReference type="NCBI Taxonomy" id="112416"/>
    <lineage>
        <taxon>Eukaryota</taxon>
        <taxon>Fungi</taxon>
        <taxon>Dikarya</taxon>
        <taxon>Ascomycota</taxon>
        <taxon>Pezizomycotina</taxon>
        <taxon>Lecanoromycetes</taxon>
        <taxon>OSLEUM clade</taxon>
        <taxon>Lecanoromycetidae</taxon>
        <taxon>Lecanorales</taxon>
        <taxon>Lecanorineae</taxon>
        <taxon>Parmeliaceae</taxon>
        <taxon>Letharia</taxon>
    </lineage>
</organism>
<proteinExistence type="predicted"/>
<dbReference type="AlphaFoldDB" id="A0A8H6L9B7"/>
<evidence type="ECO:0000313" key="1">
    <source>
        <dbReference type="EMBL" id="KAF6240549.1"/>
    </source>
</evidence>
<reference evidence="1 2" key="1">
    <citation type="journal article" date="2020" name="Genomics">
        <title>Complete, high-quality genomes from long-read metagenomic sequencing of two wolf lichen thalli reveals enigmatic genome architecture.</title>
        <authorList>
            <person name="McKenzie S.K."/>
            <person name="Walston R.F."/>
            <person name="Allen J.L."/>
        </authorList>
    </citation>
    <scope>NUCLEOTIDE SEQUENCE [LARGE SCALE GENOMIC DNA]</scope>
    <source>
        <strain evidence="1">WasteWater2</strain>
    </source>
</reference>
<dbReference type="RefSeq" id="XP_037169808.1">
    <property type="nucleotide sequence ID" value="XM_037303161.1"/>
</dbReference>
<dbReference type="OrthoDB" id="341259at2759"/>
<comment type="caution">
    <text evidence="1">The sequence shown here is derived from an EMBL/GenBank/DDBJ whole genome shotgun (WGS) entry which is preliminary data.</text>
</comment>